<dbReference type="SUPFAM" id="SSF109709">
    <property type="entry name" value="KorB DNA-binding domain-like"/>
    <property type="match status" value="1"/>
</dbReference>
<evidence type="ECO:0000313" key="6">
    <source>
        <dbReference type="Proteomes" id="UP001182991"/>
    </source>
</evidence>
<evidence type="ECO:0000256" key="1">
    <source>
        <dbReference type="ARBA" id="ARBA00006295"/>
    </source>
</evidence>
<evidence type="ECO:0000256" key="3">
    <source>
        <dbReference type="ARBA" id="ARBA00023125"/>
    </source>
</evidence>
<evidence type="ECO:0000259" key="4">
    <source>
        <dbReference type="PROSITE" id="PS50943"/>
    </source>
</evidence>
<dbReference type="Pfam" id="PF02195">
    <property type="entry name" value="ParB_N"/>
    <property type="match status" value="1"/>
</dbReference>
<keyword evidence="6" id="KW-1185">Reference proteome</keyword>
<dbReference type="Pfam" id="PF23552">
    <property type="entry name" value="ParB_C"/>
    <property type="match status" value="1"/>
</dbReference>
<comment type="similarity">
    <text evidence="1">Belongs to the ParB family.</text>
</comment>
<dbReference type="SUPFAM" id="SSF110849">
    <property type="entry name" value="ParB/Sulfiredoxin"/>
    <property type="match status" value="1"/>
</dbReference>
<dbReference type="InterPro" id="IPR050336">
    <property type="entry name" value="Chromosome_partition/occlusion"/>
</dbReference>
<dbReference type="RefSeq" id="WP_311402549.1">
    <property type="nucleotide sequence ID" value="NZ_JAVRBG010000015.1"/>
</dbReference>
<evidence type="ECO:0000256" key="2">
    <source>
        <dbReference type="ARBA" id="ARBA00022829"/>
    </source>
</evidence>
<keyword evidence="2" id="KW-0159">Chromosome partition</keyword>
<keyword evidence="3" id="KW-0238">DNA-binding</keyword>
<dbReference type="InterPro" id="IPR003115">
    <property type="entry name" value="ParB_N"/>
</dbReference>
<dbReference type="PANTHER" id="PTHR33375:SF1">
    <property type="entry name" value="CHROMOSOME-PARTITIONING PROTEIN PARB-RELATED"/>
    <property type="match status" value="1"/>
</dbReference>
<feature type="domain" description="HTH cro/C1-type" evidence="4">
    <location>
        <begin position="154"/>
        <end position="175"/>
    </location>
</feature>
<dbReference type="PANTHER" id="PTHR33375">
    <property type="entry name" value="CHROMOSOME-PARTITIONING PROTEIN PARB-RELATED"/>
    <property type="match status" value="1"/>
</dbReference>
<protein>
    <submittedName>
        <fullName evidence="5">ParB/RepB/Spo0J family partition protein</fullName>
    </submittedName>
</protein>
<dbReference type="NCBIfam" id="TIGR00180">
    <property type="entry name" value="parB_part"/>
    <property type="match status" value="1"/>
</dbReference>
<evidence type="ECO:0000313" key="5">
    <source>
        <dbReference type="EMBL" id="MDT0295622.1"/>
    </source>
</evidence>
<accession>A0ABU2KLL8</accession>
<dbReference type="CDD" id="cd16393">
    <property type="entry name" value="SPO0J_N"/>
    <property type="match status" value="1"/>
</dbReference>
<dbReference type="EMBL" id="JAVRBG010000015">
    <property type="protein sequence ID" value="MDT0295622.1"/>
    <property type="molecule type" value="Genomic_DNA"/>
</dbReference>
<dbReference type="Gene3D" id="3.90.1530.30">
    <property type="match status" value="1"/>
</dbReference>
<comment type="caution">
    <text evidence="5">The sequence shown here is derived from an EMBL/GenBank/DDBJ whole genome shotgun (WGS) entry which is preliminary data.</text>
</comment>
<dbReference type="InterPro" id="IPR036086">
    <property type="entry name" value="ParB/Sulfiredoxin_sf"/>
</dbReference>
<dbReference type="InterPro" id="IPR004437">
    <property type="entry name" value="ParB/RepB/Spo0J"/>
</dbReference>
<dbReference type="InterPro" id="IPR057240">
    <property type="entry name" value="ParB_dimer_C"/>
</dbReference>
<dbReference type="InterPro" id="IPR001387">
    <property type="entry name" value="Cro/C1-type_HTH"/>
</dbReference>
<dbReference type="PROSITE" id="PS50943">
    <property type="entry name" value="HTH_CROC1"/>
    <property type="match status" value="1"/>
</dbReference>
<dbReference type="Proteomes" id="UP001182991">
    <property type="component" value="Unassembled WGS sequence"/>
</dbReference>
<gene>
    <name evidence="5" type="ORF">RLT85_13355</name>
</gene>
<dbReference type="SMART" id="SM00470">
    <property type="entry name" value="ParB"/>
    <property type="match status" value="1"/>
</dbReference>
<dbReference type="InterPro" id="IPR041468">
    <property type="entry name" value="HTH_ParB/Spo0J"/>
</dbReference>
<name>A0ABU2KLL8_9FLAO</name>
<reference evidence="6" key="1">
    <citation type="submission" date="2023-07" db="EMBL/GenBank/DDBJ databases">
        <title>Isolating and identifying novel microbial strains from the Mariana Trench.</title>
        <authorList>
            <person name="Fu H."/>
        </authorList>
    </citation>
    <scope>NUCLEOTIDE SEQUENCE [LARGE SCALE GENOMIC DNA]</scope>
    <source>
        <strain evidence="6">T-y2</strain>
    </source>
</reference>
<organism evidence="5 6">
    <name type="scientific">Mesonia ostreae</name>
    <dbReference type="NCBI Taxonomy" id="861110"/>
    <lineage>
        <taxon>Bacteria</taxon>
        <taxon>Pseudomonadati</taxon>
        <taxon>Bacteroidota</taxon>
        <taxon>Flavobacteriia</taxon>
        <taxon>Flavobacteriales</taxon>
        <taxon>Flavobacteriaceae</taxon>
        <taxon>Mesonia</taxon>
    </lineage>
</organism>
<sequence>MAKATKKQALGRGLSALLKDPENDISSAKDKNADKVVGSIVELELGAIEVNPFQPRSSFNKEALQELATSIKELGVIQPITVRKIDFNKYQLVSGERRFRASKIVGLETIPAYIRIANDQESLEMALVENIQRQDLDPIEISLSYQRLIDEISLTQEQLSDRIGKNRSTIANYLRLLKLDPIIQTGMRDGFLSMGHGRALINISDLELQLEVYEKVLTESLSVRETEKLVKQIQSSGDVDEKAKTTPKIPKEIKETVKGFSSYFGAKVDVKMSKKGNGKVIIPFSSKEDFERLTKLIEGEK</sequence>
<dbReference type="Gene3D" id="1.10.10.2830">
    <property type="match status" value="1"/>
</dbReference>
<dbReference type="Pfam" id="PF17762">
    <property type="entry name" value="HTH_ParB"/>
    <property type="match status" value="1"/>
</dbReference>
<proteinExistence type="inferred from homology"/>